<dbReference type="GO" id="GO:0005634">
    <property type="term" value="C:nucleus"/>
    <property type="evidence" value="ECO:0007669"/>
    <property type="project" value="TreeGrafter"/>
</dbReference>
<feature type="region of interest" description="Disordered" evidence="1">
    <location>
        <begin position="216"/>
        <end position="245"/>
    </location>
</feature>
<evidence type="ECO:0000313" key="3">
    <source>
        <dbReference type="EMBL" id="KAB8072318.1"/>
    </source>
</evidence>
<feature type="compositionally biased region" description="Polar residues" evidence="1">
    <location>
        <begin position="230"/>
        <end position="239"/>
    </location>
</feature>
<dbReference type="Gene3D" id="3.65.10.20">
    <property type="entry name" value="RNA 3'-terminal phosphate cyclase domain"/>
    <property type="match status" value="1"/>
</dbReference>
<evidence type="ECO:0000313" key="4">
    <source>
        <dbReference type="Proteomes" id="UP000326565"/>
    </source>
</evidence>
<evidence type="ECO:0000256" key="1">
    <source>
        <dbReference type="SAM" id="MobiDB-lite"/>
    </source>
</evidence>
<sequence length="449" mass="49549">MTKTHSDSNIGAQTIHLDGRTLEEGRGQLVLRGERRGKKGLKASHSAAIKYLAQVSRSSVTGAQVGSTSLSIYPRAAQLPRDPDHERVGAIESNINIVLKTPGSVFLVFQALYPYILNAGAISSDPERQITLTIVGGTNASSSPSYDYVAQVIDGQRVLSAWEKVTIIADPLKLCEDNSRAGPRPRFPPINIGQYERGTITQVEITVLAPDDLFPEDSGRSVRGKGGKQKLTQPQSLMSRTEENSDVPLDATGAIRQFVKYETRDLRKGLKKLPSWIFHPVESSSNASSNPPCTGDNIPVKIHMTNVTRHYSHIYIHIVAHTLTGFRVGNDALFGADKGESSARQTRPKRRKGPGSSVIMVRDLVERCLDGFLGELYDPRLRWGPTSENRWKHQPCVDSHQRGQLAVFEALGGLTTEPKEDSGNGNGKREDEHYWVFTCKRRVEFVKSC</sequence>
<dbReference type="PANTHER" id="PTHR11096:SF0">
    <property type="entry name" value="RNA 3'-TERMINAL PHOSPHATE CYCLASE"/>
    <property type="match status" value="1"/>
</dbReference>
<gene>
    <name evidence="3" type="ORF">BDV29DRAFT_192598</name>
</gene>
<protein>
    <recommendedName>
        <fullName evidence="2">RNA 3'-terminal phosphate cyclase domain-containing protein</fullName>
    </recommendedName>
</protein>
<evidence type="ECO:0000259" key="2">
    <source>
        <dbReference type="Pfam" id="PF01137"/>
    </source>
</evidence>
<dbReference type="OrthoDB" id="25029at2759"/>
<reference evidence="3 4" key="1">
    <citation type="submission" date="2019-04" db="EMBL/GenBank/DDBJ databases">
        <title>Friends and foes A comparative genomics study of 23 Aspergillus species from section Flavi.</title>
        <authorList>
            <consortium name="DOE Joint Genome Institute"/>
            <person name="Kjaerbolling I."/>
            <person name="Vesth T."/>
            <person name="Frisvad J.C."/>
            <person name="Nybo J.L."/>
            <person name="Theobald S."/>
            <person name="Kildgaard S."/>
            <person name="Isbrandt T."/>
            <person name="Kuo A."/>
            <person name="Sato A."/>
            <person name="Lyhne E.K."/>
            <person name="Kogle M.E."/>
            <person name="Wiebenga A."/>
            <person name="Kun R.S."/>
            <person name="Lubbers R.J."/>
            <person name="Makela M.R."/>
            <person name="Barry K."/>
            <person name="Chovatia M."/>
            <person name="Clum A."/>
            <person name="Daum C."/>
            <person name="Haridas S."/>
            <person name="He G."/>
            <person name="LaButti K."/>
            <person name="Lipzen A."/>
            <person name="Mondo S."/>
            <person name="Riley R."/>
            <person name="Salamov A."/>
            <person name="Simmons B.A."/>
            <person name="Magnuson J.K."/>
            <person name="Henrissat B."/>
            <person name="Mortensen U.H."/>
            <person name="Larsen T.O."/>
            <person name="Devries R.P."/>
            <person name="Grigoriev I.V."/>
            <person name="Machida M."/>
            <person name="Baker S.E."/>
            <person name="Andersen M.R."/>
        </authorList>
    </citation>
    <scope>NUCLEOTIDE SEQUENCE [LARGE SCALE GENOMIC DNA]</scope>
    <source>
        <strain evidence="3 4">CBS 151.66</strain>
    </source>
</reference>
<dbReference type="InterPro" id="IPR000228">
    <property type="entry name" value="RNA3'_term_phos_cyc"/>
</dbReference>
<dbReference type="SUPFAM" id="SSF55205">
    <property type="entry name" value="EPT/RTPC-like"/>
    <property type="match status" value="1"/>
</dbReference>
<dbReference type="AlphaFoldDB" id="A0A5N5WUV9"/>
<name>A0A5N5WUV9_9EURO</name>
<dbReference type="EMBL" id="ML732250">
    <property type="protein sequence ID" value="KAB8072318.1"/>
    <property type="molecule type" value="Genomic_DNA"/>
</dbReference>
<dbReference type="InterPro" id="IPR013792">
    <property type="entry name" value="RNA3'P_cycl/enolpyr_Trfase_a/b"/>
</dbReference>
<accession>A0A5N5WUV9</accession>
<dbReference type="GO" id="GO:0003963">
    <property type="term" value="F:RNA-3'-phosphate cyclase activity"/>
    <property type="evidence" value="ECO:0007669"/>
    <property type="project" value="TreeGrafter"/>
</dbReference>
<dbReference type="GO" id="GO:0006396">
    <property type="term" value="P:RNA processing"/>
    <property type="evidence" value="ECO:0007669"/>
    <property type="project" value="InterPro"/>
</dbReference>
<dbReference type="InterPro" id="IPR023797">
    <property type="entry name" value="RNA3'_phos_cyclase_dom"/>
</dbReference>
<dbReference type="Pfam" id="PF01137">
    <property type="entry name" value="RTC"/>
    <property type="match status" value="1"/>
</dbReference>
<dbReference type="Proteomes" id="UP000326565">
    <property type="component" value="Unassembled WGS sequence"/>
</dbReference>
<dbReference type="InterPro" id="IPR037136">
    <property type="entry name" value="RNA3'_phos_cyclase_dom_sf"/>
</dbReference>
<keyword evidence="4" id="KW-1185">Reference proteome</keyword>
<feature type="region of interest" description="Disordered" evidence="1">
    <location>
        <begin position="335"/>
        <end position="355"/>
    </location>
</feature>
<dbReference type="PANTHER" id="PTHR11096">
    <property type="entry name" value="RNA 3' TERMINAL PHOSPHATE CYCLASE"/>
    <property type="match status" value="1"/>
</dbReference>
<organism evidence="3 4">
    <name type="scientific">Aspergillus leporis</name>
    <dbReference type="NCBI Taxonomy" id="41062"/>
    <lineage>
        <taxon>Eukaryota</taxon>
        <taxon>Fungi</taxon>
        <taxon>Dikarya</taxon>
        <taxon>Ascomycota</taxon>
        <taxon>Pezizomycotina</taxon>
        <taxon>Eurotiomycetes</taxon>
        <taxon>Eurotiomycetidae</taxon>
        <taxon>Eurotiales</taxon>
        <taxon>Aspergillaceae</taxon>
        <taxon>Aspergillus</taxon>
        <taxon>Aspergillus subgen. Circumdati</taxon>
    </lineage>
</organism>
<feature type="domain" description="RNA 3'-terminal phosphate cyclase" evidence="2">
    <location>
        <begin position="35"/>
        <end position="153"/>
    </location>
</feature>
<proteinExistence type="predicted"/>